<evidence type="ECO:0000313" key="2">
    <source>
        <dbReference type="Proteomes" id="UP000036367"/>
    </source>
</evidence>
<gene>
    <name evidence="1" type="ORF">RISK_004187</name>
</gene>
<keyword evidence="2" id="KW-1185">Reference proteome</keyword>
<evidence type="ECO:0000313" key="1">
    <source>
        <dbReference type="EMBL" id="KLU03780.1"/>
    </source>
</evidence>
<protein>
    <submittedName>
        <fullName evidence="1">Uncharacterized protein</fullName>
    </submittedName>
</protein>
<dbReference type="EMBL" id="LECT01000031">
    <property type="protein sequence ID" value="KLU03780.1"/>
    <property type="molecule type" value="Genomic_DNA"/>
</dbReference>
<accession>A0A0J1BAP5</accession>
<reference evidence="1" key="1">
    <citation type="submission" date="2015-05" db="EMBL/GenBank/DDBJ databases">
        <title>Permanent draft genome of Rhodopirellula islandicus K833.</title>
        <authorList>
            <person name="Kizina J."/>
            <person name="Richter M."/>
            <person name="Glockner F.O."/>
            <person name="Harder J."/>
        </authorList>
    </citation>
    <scope>NUCLEOTIDE SEQUENCE [LARGE SCALE GENOMIC DNA]</scope>
    <source>
        <strain evidence="1">K833</strain>
    </source>
</reference>
<organism evidence="1 2">
    <name type="scientific">Rhodopirellula islandica</name>
    <dbReference type="NCBI Taxonomy" id="595434"/>
    <lineage>
        <taxon>Bacteria</taxon>
        <taxon>Pseudomonadati</taxon>
        <taxon>Planctomycetota</taxon>
        <taxon>Planctomycetia</taxon>
        <taxon>Pirellulales</taxon>
        <taxon>Pirellulaceae</taxon>
        <taxon>Rhodopirellula</taxon>
    </lineage>
</organism>
<comment type="caution">
    <text evidence="1">The sequence shown here is derived from an EMBL/GenBank/DDBJ whole genome shotgun (WGS) entry which is preliminary data.</text>
</comment>
<dbReference type="Proteomes" id="UP000036367">
    <property type="component" value="Unassembled WGS sequence"/>
</dbReference>
<dbReference type="AlphaFoldDB" id="A0A0J1BAP5"/>
<sequence length="43" mass="4937">MIAEAPRTAIQQDQREHFTEAIIEAPIEVDKLLKKGRGDFIWA</sequence>
<proteinExistence type="predicted"/>
<name>A0A0J1BAP5_RHOIS</name>